<dbReference type="Proteomes" id="UP000032232">
    <property type="component" value="Unassembled WGS sequence"/>
</dbReference>
<name>A0A0D1CQT8_9RHOB</name>
<evidence type="ECO:0000256" key="1">
    <source>
        <dbReference type="SAM" id="MobiDB-lite"/>
    </source>
</evidence>
<comment type="caution">
    <text evidence="2">The sequence shown here is derived from an EMBL/GenBank/DDBJ whole genome shotgun (WGS) entry which is preliminary data.</text>
</comment>
<feature type="region of interest" description="Disordered" evidence="1">
    <location>
        <begin position="1"/>
        <end position="35"/>
    </location>
</feature>
<proteinExistence type="predicted"/>
<reference evidence="2 3" key="1">
    <citation type="submission" date="2015-02" db="EMBL/GenBank/DDBJ databases">
        <title>Genome Sequence of Jannaschia aquimarina DSM28248, a member of the Roseobacter clade.</title>
        <authorList>
            <person name="Voget S."/>
            <person name="Daniel R."/>
        </authorList>
    </citation>
    <scope>NUCLEOTIDE SEQUENCE [LARGE SCALE GENOMIC DNA]</scope>
    <source>
        <strain evidence="2 3">GSW-M26</strain>
    </source>
</reference>
<dbReference type="AlphaFoldDB" id="A0A0D1CQT8"/>
<protein>
    <submittedName>
        <fullName evidence="2">Uncharacterized protein</fullName>
    </submittedName>
</protein>
<accession>A0A0D1CQT8</accession>
<dbReference type="PATRIC" id="fig|935700.4.peg.1150"/>
<feature type="compositionally biased region" description="Polar residues" evidence="1">
    <location>
        <begin position="18"/>
        <end position="29"/>
    </location>
</feature>
<gene>
    <name evidence="2" type="ORF">jaqu_11040</name>
</gene>
<evidence type="ECO:0000313" key="2">
    <source>
        <dbReference type="EMBL" id="KIT17142.1"/>
    </source>
</evidence>
<evidence type="ECO:0000313" key="3">
    <source>
        <dbReference type="Proteomes" id="UP000032232"/>
    </source>
</evidence>
<dbReference type="EMBL" id="JYFE01000021">
    <property type="protein sequence ID" value="KIT17142.1"/>
    <property type="molecule type" value="Genomic_DNA"/>
</dbReference>
<sequence length="35" mass="3686">MKRDPDVAATDVHERQTSLRNARGTSGTDASGGDI</sequence>
<keyword evidence="3" id="KW-1185">Reference proteome</keyword>
<feature type="compositionally biased region" description="Basic and acidic residues" evidence="1">
    <location>
        <begin position="1"/>
        <end position="17"/>
    </location>
</feature>
<dbReference type="STRING" id="935700.jaqu_11040"/>
<organism evidence="2 3">
    <name type="scientific">Jannaschia aquimarina</name>
    <dbReference type="NCBI Taxonomy" id="935700"/>
    <lineage>
        <taxon>Bacteria</taxon>
        <taxon>Pseudomonadati</taxon>
        <taxon>Pseudomonadota</taxon>
        <taxon>Alphaproteobacteria</taxon>
        <taxon>Rhodobacterales</taxon>
        <taxon>Roseobacteraceae</taxon>
        <taxon>Jannaschia</taxon>
    </lineage>
</organism>